<evidence type="ECO:0000256" key="4">
    <source>
        <dbReference type="ARBA" id="ARBA00023242"/>
    </source>
</evidence>
<name>A0A9W7E2Z7_9STRA</name>
<dbReference type="CDD" id="cd09864">
    <property type="entry name" value="PIN_Fcf1-like"/>
    <property type="match status" value="1"/>
</dbReference>
<evidence type="ECO:0000256" key="2">
    <source>
        <dbReference type="ARBA" id="ARBA00022517"/>
    </source>
</evidence>
<evidence type="ECO:0000256" key="3">
    <source>
        <dbReference type="ARBA" id="ARBA00022552"/>
    </source>
</evidence>
<reference evidence="8" key="1">
    <citation type="submission" date="2022-07" db="EMBL/GenBank/DDBJ databases">
        <title>Genome analysis of Parmales, a sister group of diatoms, reveals the evolutionary specialization of diatoms from phago-mixotrophs to photoautotrophs.</title>
        <authorList>
            <person name="Ban H."/>
            <person name="Sato S."/>
            <person name="Yoshikawa S."/>
            <person name="Kazumasa Y."/>
            <person name="Nakamura Y."/>
            <person name="Ichinomiya M."/>
            <person name="Saitoh K."/>
            <person name="Sato N."/>
            <person name="Blanc-Mathieu R."/>
            <person name="Endo H."/>
            <person name="Kuwata A."/>
            <person name="Ogata H."/>
        </authorList>
    </citation>
    <scope>NUCLEOTIDE SEQUENCE</scope>
</reference>
<keyword evidence="2" id="KW-0690">Ribosome biogenesis</keyword>
<accession>A0A9W7E2Z7</accession>
<dbReference type="Pfam" id="PF04900">
    <property type="entry name" value="Fcf1"/>
    <property type="match status" value="1"/>
</dbReference>
<dbReference type="Proteomes" id="UP001165082">
    <property type="component" value="Unassembled WGS sequence"/>
</dbReference>
<evidence type="ECO:0000256" key="6">
    <source>
        <dbReference type="SAM" id="MobiDB-lite"/>
    </source>
</evidence>
<gene>
    <name evidence="8" type="ORF">TrRE_jg12000</name>
</gene>
<organism evidence="8 9">
    <name type="scientific">Triparma retinervis</name>
    <dbReference type="NCBI Taxonomy" id="2557542"/>
    <lineage>
        <taxon>Eukaryota</taxon>
        <taxon>Sar</taxon>
        <taxon>Stramenopiles</taxon>
        <taxon>Ochrophyta</taxon>
        <taxon>Bolidophyceae</taxon>
        <taxon>Parmales</taxon>
        <taxon>Triparmaceae</taxon>
        <taxon>Triparma</taxon>
    </lineage>
</organism>
<dbReference type="EMBL" id="BRXZ01001030">
    <property type="protein sequence ID" value="GMH60328.1"/>
    <property type="molecule type" value="Genomic_DNA"/>
</dbReference>
<evidence type="ECO:0000313" key="9">
    <source>
        <dbReference type="Proteomes" id="UP001165082"/>
    </source>
</evidence>
<evidence type="ECO:0000259" key="7">
    <source>
        <dbReference type="SMART" id="SM00670"/>
    </source>
</evidence>
<keyword evidence="9" id="KW-1185">Reference proteome</keyword>
<dbReference type="InterPro" id="IPR037503">
    <property type="entry name" value="Fcf1_PIN"/>
</dbReference>
<comment type="caution">
    <text evidence="8">The sequence shown here is derived from an EMBL/GenBank/DDBJ whole genome shotgun (WGS) entry which is preliminary data.</text>
</comment>
<dbReference type="InterPro" id="IPR006984">
    <property type="entry name" value="Fcf1/UTP23"/>
</dbReference>
<dbReference type="SUPFAM" id="SSF88723">
    <property type="entry name" value="PIN domain-like"/>
    <property type="match status" value="1"/>
</dbReference>
<dbReference type="PANTHER" id="PTHR12416">
    <property type="entry name" value="RRNA-PROCESSING PROTEIN UTP23 HOMOLOG"/>
    <property type="match status" value="1"/>
</dbReference>
<evidence type="ECO:0000256" key="1">
    <source>
        <dbReference type="ARBA" id="ARBA00004604"/>
    </source>
</evidence>
<comment type="subcellular location">
    <subcellularLocation>
        <location evidence="1">Nucleus</location>
        <location evidence="1">Nucleolus</location>
    </subcellularLocation>
</comment>
<comment type="similarity">
    <text evidence="5">Belongs to the UTP23/FCF1 family. FCF1 subfamily.</text>
</comment>
<sequence length="196" mass="22414">MTKSKVTRKFAVAKKIISPKDTRVKSNQIKAKEKLEKKKEEEAPRNIENVSSAMFFSHNTQLGPPYNVLVDTNFLNFSIRNKLDVVRAMMDCLLAKCTPCITDCVMGELEKLGSKYRLALSLAKDPRFQRIPCNCKGCYADDCLVNMCSQWKCFIVATCDKELRRRIRKIPGVPCMYISARKYTVERMPEAFGAPR</sequence>
<dbReference type="SMART" id="SM00670">
    <property type="entry name" value="PINc"/>
    <property type="match status" value="1"/>
</dbReference>
<protein>
    <recommendedName>
        <fullName evidence="7">PIN domain-containing protein</fullName>
    </recommendedName>
</protein>
<dbReference type="OrthoDB" id="76105at2759"/>
<dbReference type="FunFam" id="3.40.50.1010:FF:000004">
    <property type="entry name" value="rRNA-processing protein FCF1 homolog"/>
    <property type="match status" value="1"/>
</dbReference>
<dbReference type="Gene3D" id="3.40.50.1010">
    <property type="entry name" value="5'-nuclease"/>
    <property type="match status" value="1"/>
</dbReference>
<dbReference type="GO" id="GO:0006364">
    <property type="term" value="P:rRNA processing"/>
    <property type="evidence" value="ECO:0007669"/>
    <property type="project" value="UniProtKB-KW"/>
</dbReference>
<dbReference type="InterPro" id="IPR002716">
    <property type="entry name" value="PIN_dom"/>
</dbReference>
<dbReference type="GO" id="GO:0042274">
    <property type="term" value="P:ribosomal small subunit biogenesis"/>
    <property type="evidence" value="ECO:0007669"/>
    <property type="project" value="UniProtKB-ARBA"/>
</dbReference>
<keyword evidence="4" id="KW-0539">Nucleus</keyword>
<dbReference type="GO" id="GO:0032040">
    <property type="term" value="C:small-subunit processome"/>
    <property type="evidence" value="ECO:0007669"/>
    <property type="project" value="InterPro"/>
</dbReference>
<feature type="domain" description="PIN" evidence="7">
    <location>
        <begin position="66"/>
        <end position="165"/>
    </location>
</feature>
<evidence type="ECO:0000256" key="5">
    <source>
        <dbReference type="ARBA" id="ARBA00024026"/>
    </source>
</evidence>
<dbReference type="AlphaFoldDB" id="A0A9W7E2Z7"/>
<keyword evidence="3" id="KW-0698">rRNA processing</keyword>
<proteinExistence type="inferred from homology"/>
<evidence type="ECO:0000313" key="8">
    <source>
        <dbReference type="EMBL" id="GMH60328.1"/>
    </source>
</evidence>
<feature type="region of interest" description="Disordered" evidence="6">
    <location>
        <begin position="23"/>
        <end position="44"/>
    </location>
</feature>
<dbReference type="InterPro" id="IPR029060">
    <property type="entry name" value="PIN-like_dom_sf"/>
</dbReference>